<protein>
    <recommendedName>
        <fullName evidence="7">Dpy-30 histone methyltransferase complex regulatory subunit</fullName>
    </recommendedName>
</protein>
<feature type="compositionally biased region" description="Basic and acidic residues" evidence="4">
    <location>
        <begin position="54"/>
        <end position="64"/>
    </location>
</feature>
<comment type="similarity">
    <text evidence="2">Belongs to the dpy-30 family.</text>
</comment>
<dbReference type="Proteomes" id="UP000298663">
    <property type="component" value="Unassembled WGS sequence"/>
</dbReference>
<dbReference type="STRING" id="34508.A0A4U5LXZ3"/>
<keyword evidence="3" id="KW-0539">Nucleus</keyword>
<evidence type="ECO:0000313" key="5">
    <source>
        <dbReference type="EMBL" id="TKR61083.1"/>
    </source>
</evidence>
<evidence type="ECO:0008006" key="7">
    <source>
        <dbReference type="Google" id="ProtNLM"/>
    </source>
</evidence>
<dbReference type="EMBL" id="AZBU02000011">
    <property type="protein sequence ID" value="TKR61083.1"/>
    <property type="molecule type" value="Genomic_DNA"/>
</dbReference>
<feature type="region of interest" description="Disordered" evidence="4">
    <location>
        <begin position="1"/>
        <end position="69"/>
    </location>
</feature>
<evidence type="ECO:0000256" key="2">
    <source>
        <dbReference type="ARBA" id="ARBA00010849"/>
    </source>
</evidence>
<gene>
    <name evidence="5" type="ORF">L596_028243</name>
</gene>
<keyword evidence="6" id="KW-1185">Reference proteome</keyword>
<accession>A0A4U5LXZ3</accession>
<comment type="subcellular location">
    <subcellularLocation>
        <location evidence="1">Nucleus</location>
    </subcellularLocation>
</comment>
<proteinExistence type="inferred from homology"/>
<dbReference type="Gene3D" id="1.20.890.10">
    <property type="entry name" value="cAMP-dependent protein kinase regulatory subunit, dimerization-anchoring domain"/>
    <property type="match status" value="1"/>
</dbReference>
<comment type="caution">
    <text evidence="5">The sequence shown here is derived from an EMBL/GenBank/DDBJ whole genome shotgun (WGS) entry which is preliminary data.</text>
</comment>
<dbReference type="AlphaFoldDB" id="A0A4U5LXZ3"/>
<dbReference type="CDD" id="cd22965">
    <property type="entry name" value="DD_DPY30_SDC1"/>
    <property type="match status" value="1"/>
</dbReference>
<reference evidence="5 6" key="2">
    <citation type="journal article" date="2019" name="G3 (Bethesda)">
        <title>Hybrid Assembly of the Genome of the Entomopathogenic Nematode Steinernema carpocapsae Identifies the X-Chromosome.</title>
        <authorList>
            <person name="Serra L."/>
            <person name="Macchietto M."/>
            <person name="Macias-Munoz A."/>
            <person name="McGill C.J."/>
            <person name="Rodriguez I.M."/>
            <person name="Rodriguez B."/>
            <person name="Murad R."/>
            <person name="Mortazavi A."/>
        </authorList>
    </citation>
    <scope>NUCLEOTIDE SEQUENCE [LARGE SCALE GENOMIC DNA]</scope>
    <source>
        <strain evidence="5 6">ALL</strain>
    </source>
</reference>
<feature type="compositionally biased region" description="Low complexity" evidence="4">
    <location>
        <begin position="18"/>
        <end position="40"/>
    </location>
</feature>
<reference evidence="5 6" key="1">
    <citation type="journal article" date="2015" name="Genome Biol.">
        <title>Comparative genomics of Steinernema reveals deeply conserved gene regulatory networks.</title>
        <authorList>
            <person name="Dillman A.R."/>
            <person name="Macchietto M."/>
            <person name="Porter C.F."/>
            <person name="Rogers A."/>
            <person name="Williams B."/>
            <person name="Antoshechkin I."/>
            <person name="Lee M.M."/>
            <person name="Goodwin Z."/>
            <person name="Lu X."/>
            <person name="Lewis E.E."/>
            <person name="Goodrich-Blair H."/>
            <person name="Stock S.P."/>
            <person name="Adams B.J."/>
            <person name="Sternberg P.W."/>
            <person name="Mortazavi A."/>
        </authorList>
    </citation>
    <scope>NUCLEOTIDE SEQUENCE [LARGE SCALE GENOMIC DNA]</scope>
    <source>
        <strain evidence="5 6">ALL</strain>
    </source>
</reference>
<evidence type="ECO:0000313" key="6">
    <source>
        <dbReference type="Proteomes" id="UP000298663"/>
    </source>
</evidence>
<feature type="region of interest" description="Disordered" evidence="4">
    <location>
        <begin position="81"/>
        <end position="145"/>
    </location>
</feature>
<evidence type="ECO:0000256" key="4">
    <source>
        <dbReference type="SAM" id="MobiDB-lite"/>
    </source>
</evidence>
<dbReference type="Pfam" id="PF05186">
    <property type="entry name" value="Dpy-30"/>
    <property type="match status" value="1"/>
</dbReference>
<organism evidence="5 6">
    <name type="scientific">Steinernema carpocapsae</name>
    <name type="common">Entomopathogenic nematode</name>
    <dbReference type="NCBI Taxonomy" id="34508"/>
    <lineage>
        <taxon>Eukaryota</taxon>
        <taxon>Metazoa</taxon>
        <taxon>Ecdysozoa</taxon>
        <taxon>Nematoda</taxon>
        <taxon>Chromadorea</taxon>
        <taxon>Rhabditida</taxon>
        <taxon>Tylenchina</taxon>
        <taxon>Panagrolaimomorpha</taxon>
        <taxon>Strongyloidoidea</taxon>
        <taxon>Steinernematidae</taxon>
        <taxon>Steinernema</taxon>
    </lineage>
</organism>
<dbReference type="GO" id="GO:0005634">
    <property type="term" value="C:nucleus"/>
    <property type="evidence" value="ECO:0007669"/>
    <property type="project" value="UniProtKB-SubCell"/>
</dbReference>
<dbReference type="InterPro" id="IPR049629">
    <property type="entry name" value="DPY30_SDC1_DD"/>
</dbReference>
<dbReference type="OrthoDB" id="417678at2759"/>
<feature type="compositionally biased region" description="Polar residues" evidence="4">
    <location>
        <begin position="116"/>
        <end position="127"/>
    </location>
</feature>
<sequence length="203" mass="21483">MSAVEQQEEPMKMEVESGEVPAAPEVAVPAPEETEAPAAVDASTTEAMQAEEVAEVKPEEHTEEMNQSADAEVIPPVAPEEQVEKAEAVPGLSVAQETPEKIQEPAVVEDQAKVASDSSVLNTSTDTPIADVSSDAPVSEKKDSVPTRQYLDTTVVPILLQGLATLAKERPSNPIEVLAEYLMKNKDRFQGPTGCADTSTSSA</sequence>
<dbReference type="InterPro" id="IPR007858">
    <property type="entry name" value="Dpy-30_motif"/>
</dbReference>
<evidence type="ECO:0000256" key="1">
    <source>
        <dbReference type="ARBA" id="ARBA00004123"/>
    </source>
</evidence>
<name>A0A4U5LXZ3_STECR</name>
<evidence type="ECO:0000256" key="3">
    <source>
        <dbReference type="ARBA" id="ARBA00023242"/>
    </source>
</evidence>